<gene>
    <name evidence="1" type="ORF">ANCCAN_17386</name>
</gene>
<proteinExistence type="predicted"/>
<sequence length="83" mass="9638">MTSASHFKTSERPTTRKYSENALMLCVRTCHLGLMDDIVMELLNREKEQSIRMKKVRRPHADNSHLARVTQLQVQETKCGQSH</sequence>
<name>A0A368G0C4_ANCCA</name>
<accession>A0A368G0C4</accession>
<reference evidence="1 2" key="1">
    <citation type="submission" date="2014-10" db="EMBL/GenBank/DDBJ databases">
        <title>Draft genome of the hookworm Ancylostoma caninum.</title>
        <authorList>
            <person name="Mitreva M."/>
        </authorList>
    </citation>
    <scope>NUCLEOTIDE SEQUENCE [LARGE SCALE GENOMIC DNA]</scope>
    <source>
        <strain evidence="1 2">Baltimore</strain>
    </source>
</reference>
<organism evidence="1 2">
    <name type="scientific">Ancylostoma caninum</name>
    <name type="common">Dog hookworm</name>
    <dbReference type="NCBI Taxonomy" id="29170"/>
    <lineage>
        <taxon>Eukaryota</taxon>
        <taxon>Metazoa</taxon>
        <taxon>Ecdysozoa</taxon>
        <taxon>Nematoda</taxon>
        <taxon>Chromadorea</taxon>
        <taxon>Rhabditida</taxon>
        <taxon>Rhabditina</taxon>
        <taxon>Rhabditomorpha</taxon>
        <taxon>Strongyloidea</taxon>
        <taxon>Ancylostomatidae</taxon>
        <taxon>Ancylostomatinae</taxon>
        <taxon>Ancylostoma</taxon>
    </lineage>
</organism>
<comment type="caution">
    <text evidence="1">The sequence shown here is derived from an EMBL/GenBank/DDBJ whole genome shotgun (WGS) entry which is preliminary data.</text>
</comment>
<evidence type="ECO:0000313" key="2">
    <source>
        <dbReference type="Proteomes" id="UP000252519"/>
    </source>
</evidence>
<keyword evidence="2" id="KW-1185">Reference proteome</keyword>
<evidence type="ECO:0000313" key="1">
    <source>
        <dbReference type="EMBL" id="RCN36719.1"/>
    </source>
</evidence>
<dbReference type="Proteomes" id="UP000252519">
    <property type="component" value="Unassembled WGS sequence"/>
</dbReference>
<dbReference type="AlphaFoldDB" id="A0A368G0C4"/>
<protein>
    <submittedName>
        <fullName evidence="1">Uncharacterized protein</fullName>
    </submittedName>
</protein>
<dbReference type="EMBL" id="JOJR01000531">
    <property type="protein sequence ID" value="RCN36719.1"/>
    <property type="molecule type" value="Genomic_DNA"/>
</dbReference>